<reference evidence="2 3" key="1">
    <citation type="journal article" date="2023" name="Hortic Res">
        <title>The complete reference genome for grapevine (Vitis vinifera L.) genetics and breeding.</title>
        <authorList>
            <person name="Shi X."/>
            <person name="Cao S."/>
            <person name="Wang X."/>
            <person name="Huang S."/>
            <person name="Wang Y."/>
            <person name="Liu Z."/>
            <person name="Liu W."/>
            <person name="Leng X."/>
            <person name="Peng Y."/>
            <person name="Wang N."/>
            <person name="Wang Y."/>
            <person name="Ma Z."/>
            <person name="Xu X."/>
            <person name="Zhang F."/>
            <person name="Xue H."/>
            <person name="Zhong H."/>
            <person name="Wang Y."/>
            <person name="Zhang K."/>
            <person name="Velt A."/>
            <person name="Avia K."/>
            <person name="Holtgrawe D."/>
            <person name="Grimplet J."/>
            <person name="Matus J.T."/>
            <person name="Ware D."/>
            <person name="Wu X."/>
            <person name="Wang H."/>
            <person name="Liu C."/>
            <person name="Fang Y."/>
            <person name="Rustenholz C."/>
            <person name="Cheng Z."/>
            <person name="Xiao H."/>
            <person name="Zhou Y."/>
        </authorList>
    </citation>
    <scope>NUCLEOTIDE SEQUENCE [LARGE SCALE GENOMIC DNA]</scope>
    <source>
        <strain evidence="3">cv. Pinot noir / PN40024</strain>
        <tissue evidence="2">Leaf</tissue>
    </source>
</reference>
<evidence type="ECO:0000313" key="3">
    <source>
        <dbReference type="Proteomes" id="UP001227230"/>
    </source>
</evidence>
<accession>A0ABY9E4R4</accession>
<dbReference type="Pfam" id="PF07727">
    <property type="entry name" value="RVT_2"/>
    <property type="match status" value="1"/>
</dbReference>
<feature type="domain" description="Reverse transcriptase Ty1/copia-type" evidence="1">
    <location>
        <begin position="18"/>
        <end position="89"/>
    </location>
</feature>
<evidence type="ECO:0000313" key="2">
    <source>
        <dbReference type="EMBL" id="WKA13216.1"/>
    </source>
</evidence>
<proteinExistence type="predicted"/>
<name>A0ABY9E4R4_VITVI</name>
<keyword evidence="3" id="KW-1185">Reference proteome</keyword>
<dbReference type="InterPro" id="IPR013103">
    <property type="entry name" value="RVT_2"/>
</dbReference>
<dbReference type="EMBL" id="CP126666">
    <property type="protein sequence ID" value="WKA13216.1"/>
    <property type="molecule type" value="Genomic_DNA"/>
</dbReference>
<protein>
    <recommendedName>
        <fullName evidence="1">Reverse transcriptase Ty1/copia-type domain-containing protein</fullName>
    </recommendedName>
</protein>
<dbReference type="Proteomes" id="UP001227230">
    <property type="component" value="Chromosome 19"/>
</dbReference>
<organism evidence="2 3">
    <name type="scientific">Vitis vinifera</name>
    <name type="common">Grape</name>
    <dbReference type="NCBI Taxonomy" id="29760"/>
    <lineage>
        <taxon>Eukaryota</taxon>
        <taxon>Viridiplantae</taxon>
        <taxon>Streptophyta</taxon>
        <taxon>Embryophyta</taxon>
        <taxon>Tracheophyta</taxon>
        <taxon>Spermatophyta</taxon>
        <taxon>Magnoliopsida</taxon>
        <taxon>eudicotyledons</taxon>
        <taxon>Gunneridae</taxon>
        <taxon>Pentapetalae</taxon>
        <taxon>rosids</taxon>
        <taxon>Vitales</taxon>
        <taxon>Vitaceae</taxon>
        <taxon>Viteae</taxon>
        <taxon>Vitis</taxon>
    </lineage>
</organism>
<gene>
    <name evidence="2" type="ORF">VitviT2T_030543</name>
</gene>
<sequence>MDHWKQVMIDEYMALLKKTLSLVSLPLKRKSIGCKWMFRVKENPYGSLKKYKVRLVIKGFHQVANFDFIETFSPVVKPKIIQVMLIIALSRD</sequence>
<evidence type="ECO:0000259" key="1">
    <source>
        <dbReference type="Pfam" id="PF07727"/>
    </source>
</evidence>